<evidence type="ECO:0000259" key="3">
    <source>
        <dbReference type="Pfam" id="PF17442"/>
    </source>
</evidence>
<evidence type="ECO:0000256" key="1">
    <source>
        <dbReference type="ARBA" id="ARBA00008288"/>
    </source>
</evidence>
<feature type="domain" description="Herpesvirus U62/UL91 functional" evidence="3">
    <location>
        <begin position="93"/>
        <end position="156"/>
    </location>
</feature>
<accession>Q9DWB1</accession>
<keyword evidence="5" id="KW-1185">Reference proteome</keyword>
<reference evidence="4 5" key="1">
    <citation type="journal article" date="1996" name="J. Gen. Virol.">
        <title>Cloning and sequence analysis of the genes encoding DNA polymerase, glycoprotein B, ICP18.5 and major DNA-binding protein of rat cytomegalovirus.</title>
        <authorList>
            <person name="Beuken E."/>
            <person name="Slobbe R."/>
            <person name="Bruggeman C.A."/>
            <person name="Vink C."/>
        </authorList>
    </citation>
    <scope>NUCLEOTIDE SEQUENCE [LARGE SCALE GENOMIC DNA]</scope>
    <source>
        <strain evidence="4 5">Maastricht</strain>
    </source>
</reference>
<protein>
    <submittedName>
        <fullName evidence="4">PR91</fullName>
    </submittedName>
</protein>
<organismHost>
    <name type="scientific">Rattus</name>
    <name type="common">rats</name>
    <dbReference type="NCBI Taxonomy" id="10114"/>
</organismHost>
<reference evidence="4 5" key="10">
    <citation type="journal article" date="2000" name="Virus Res.">
        <title>Rat cytomegalovirus R89 is a highly conserved gene which expresses a spliced transcript.</title>
        <authorList>
            <person name="Gruijthuijsen Y.K."/>
            <person name="Beuken E."/>
            <person name="Bruggeman C.A."/>
            <person name="Vink C."/>
        </authorList>
    </citation>
    <scope>NUCLEOTIDE SEQUENCE [LARGE SCALE GENOMIC DNA]</scope>
    <source>
        <strain evidence="4 5">Maastricht</strain>
    </source>
</reference>
<sequence length="240" mass="24900">MWTAPWVPLQVRRKRTRSNLRPLSARNHSDSTGRKARRTFSAVGSPAGRAPGPASPLTTVTFSANPAPPGEGPPGPRPRAAQTSSSSIGGASMNVILGELRRAGVEHETLEDVFSLAESISDACDFFRQPGESRLRVLDLAASLFDHVAAECIGDVAALNAAEGAGDAGGVGALRAPLGTADRRGGDAEDDDDDDDRRRPDGGEDGGEDGGGSEGEVAGDARRRAGSERDEAAAVPDPRR</sequence>
<organism evidence="4 5">
    <name type="scientific">Rat cytomegalovirus (strain Maastricht)</name>
    <dbReference type="NCBI Taxonomy" id="79700"/>
    <lineage>
        <taxon>Viruses</taxon>
        <taxon>Duplodnaviria</taxon>
        <taxon>Heunggongvirae</taxon>
        <taxon>Peploviricota</taxon>
        <taxon>Herviviricetes</taxon>
        <taxon>Herpesvirales</taxon>
        <taxon>Orthoherpesviridae</taxon>
        <taxon>Betaherpesvirinae</taxon>
        <taxon>Muromegalovirus</taxon>
        <taxon>Muromegalovirus muridbeta2</taxon>
        <taxon>Murid betaherpesvirus 2</taxon>
    </lineage>
</organism>
<evidence type="ECO:0000313" key="5">
    <source>
        <dbReference type="Proteomes" id="UP000008288"/>
    </source>
</evidence>
<evidence type="ECO:0000256" key="2">
    <source>
        <dbReference type="SAM" id="MobiDB-lite"/>
    </source>
</evidence>
<proteinExistence type="inferred from homology"/>
<evidence type="ECO:0000313" key="4">
    <source>
        <dbReference type="EMBL" id="AAF99179.1"/>
    </source>
</evidence>
<reference evidence="4 5" key="2">
    <citation type="journal article" date="1996" name="J. Virol.">
        <title>Structure of the rat cytomegalovirus genome termini.</title>
        <authorList>
            <person name="Vink C."/>
            <person name="Beuken E."/>
            <person name="Bruggeman C.A."/>
        </authorList>
    </citation>
    <scope>NUCLEOTIDE SEQUENCE [LARGE SCALE GENOMIC DNA]</scope>
    <source>
        <strain evidence="4 5">Maastricht</strain>
    </source>
</reference>
<dbReference type="OrthoDB" id="25907at10239"/>
<dbReference type="KEGG" id="vg:940410"/>
<reference evidence="4 5" key="7">
    <citation type="journal article" date="1999" name="J. Virol.">
        <title>Deletion of the R78 G protein-coupled receptor gene from rat cytomegalovirus results in an attenuated, syncytium-inducing mutant strain.</title>
        <authorList>
            <person name="Beisser P.S."/>
            <person name="Grauls G."/>
            <person name="Bruggeman C.A."/>
            <person name="Vink C."/>
        </authorList>
    </citation>
    <scope>NUCLEOTIDE SEQUENCE [LARGE SCALE GENOMIC DNA]</scope>
    <source>
        <strain evidence="4 5">Maastricht</strain>
    </source>
</reference>
<dbReference type="Pfam" id="PF17442">
    <property type="entry name" value="U62_UL91"/>
    <property type="match status" value="1"/>
</dbReference>
<dbReference type="InterPro" id="IPR035385">
    <property type="entry name" value="U62/UL91"/>
</dbReference>
<feature type="compositionally biased region" description="Pro residues" evidence="2">
    <location>
        <begin position="66"/>
        <end position="77"/>
    </location>
</feature>
<reference evidence="4 5" key="3">
    <citation type="journal article" date="1997" name="J. Gen. Virol.">
        <title>Cloning and functional characterization of the origin of lytic-phase DNA replication of rat cytomegalovirus.</title>
        <authorList>
            <person name="Vink C."/>
            <person name="Beuken E."/>
            <person name="Bruggeman C.A."/>
        </authorList>
    </citation>
    <scope>NUCLEOTIDE SEQUENCE [LARGE SCALE GENOMIC DNA]</scope>
    <source>
        <strain evidence="4 5">Maastricht</strain>
    </source>
</reference>
<feature type="region of interest" description="Disordered" evidence="2">
    <location>
        <begin position="1"/>
        <end position="87"/>
    </location>
</feature>
<dbReference type="Proteomes" id="UP000008288">
    <property type="component" value="Segment"/>
</dbReference>
<name>Q9DWB1_RCMVM</name>
<reference evidence="4 5" key="9">
    <citation type="journal article" date="2000" name="J. Virol.">
        <title>Complete DNA sequence of the rat cytomegalovirus genome.</title>
        <authorList>
            <person name="Vink C."/>
            <person name="Beuken E."/>
            <person name="Bruggeman C.A."/>
        </authorList>
    </citation>
    <scope>NUCLEOTIDE SEQUENCE [LARGE SCALE GENOMIC DNA]</scope>
    <source>
        <strain evidence="4 5">Maastricht</strain>
    </source>
</reference>
<feature type="compositionally biased region" description="Basic and acidic residues" evidence="2">
    <location>
        <begin position="219"/>
        <end position="240"/>
    </location>
</feature>
<comment type="similarity">
    <text evidence="1">Belongs to the herpesviridae UL91 family.</text>
</comment>
<dbReference type="EMBL" id="AF232689">
    <property type="protein sequence ID" value="AAF99179.1"/>
    <property type="molecule type" value="Genomic_DNA"/>
</dbReference>
<feature type="region of interest" description="Disordered" evidence="2">
    <location>
        <begin position="169"/>
        <end position="240"/>
    </location>
</feature>
<reference evidence="4 5" key="6">
    <citation type="journal article" date="1999" name="J. Gen. Virol.">
        <title>The rat cytomegalovirus R32 gene encodes a virion-associated protein that elicits a strong humoral immune response in infected rats.</title>
        <authorList>
            <person name="Beuken E."/>
            <person name="Grauls G."/>
            <person name="Bruggeman C.A."/>
            <person name="Vink C."/>
        </authorList>
    </citation>
    <scope>NUCLEOTIDE SEQUENCE [LARGE SCALE GENOMIC DNA]</scope>
    <source>
        <strain evidence="4 5">Maastricht</strain>
    </source>
</reference>
<reference evidence="4 5" key="4">
    <citation type="journal article" date="1998" name="J. Virol.">
        <title>The R33 G protein-coupled receptor gene of rat cytomegalovirus plays an essential role in the pathogenesis of viral infection.</title>
        <authorList>
            <person name="Beisser P.S."/>
            <person name="Vink C."/>
            <person name="Van Dam J.G."/>
            <person name="Grauls G."/>
            <person name="Vanherle S.J."/>
            <person name="Bruggeman C.A."/>
        </authorList>
    </citation>
    <scope>NUCLEOTIDE SEQUENCE [LARGE SCALE GENOMIC DNA]</scope>
    <source>
        <strain evidence="4 5">Maastricht</strain>
    </source>
</reference>
<dbReference type="RefSeq" id="NP_064190.1">
    <property type="nucleotide sequence ID" value="NC_002512.2"/>
</dbReference>
<gene>
    <name evidence="4" type="primary">R91</name>
</gene>
<reference evidence="4 5" key="5">
    <citation type="journal article" date="1998" name="Virology">
        <title>The Maastricht strain and England strain of rat cytomegalovirus represent different betaherpesvirus species rather than strains.</title>
        <authorList>
            <person name="Beisser P.S."/>
            <person name="Kaptein S.J."/>
            <person name="Beuken E."/>
            <person name="Bruggeman C.A."/>
            <person name="Vink C."/>
        </authorList>
    </citation>
    <scope>NUCLEOTIDE SEQUENCE [LARGE SCALE GENOMIC DNA]</scope>
    <source>
        <strain evidence="4 5">Maastricht</strain>
    </source>
</reference>
<reference evidence="4 5" key="8">
    <citation type="journal article" date="2000" name="J. Virol.">
        <title>The r144 major histocompatibility complex class I-like gene of rat cytomegalovirus is dispensable for both acute and long-term infection in the immunocompromised host.</title>
        <authorList>
            <person name="Beisser P.S."/>
            <person name="Kloover J.S."/>
            <person name="Grauls G.E."/>
            <person name="Blok M.J."/>
            <person name="Bruggeman C.A."/>
            <person name="Vink C."/>
        </authorList>
    </citation>
    <scope>NUCLEOTIDE SEQUENCE [LARGE SCALE GENOMIC DNA]</scope>
    <source>
        <strain evidence="4 5">Maastricht</strain>
    </source>
</reference>
<feature type="compositionally biased region" description="Low complexity" evidence="2">
    <location>
        <begin position="41"/>
        <end position="56"/>
    </location>
</feature>
<dbReference type="GeneID" id="940410"/>